<dbReference type="Proteomes" id="UP000276282">
    <property type="component" value="Unassembled WGS sequence"/>
</dbReference>
<proteinExistence type="predicted"/>
<evidence type="ECO:0000256" key="1">
    <source>
        <dbReference type="SAM" id="Phobius"/>
    </source>
</evidence>
<keyword evidence="1" id="KW-0812">Transmembrane</keyword>
<gene>
    <name evidence="2" type="ORF">BC962_1251</name>
</gene>
<comment type="caution">
    <text evidence="2">The sequence shown here is derived from an EMBL/GenBank/DDBJ whole genome shotgun (WGS) entry which is preliminary data.</text>
</comment>
<sequence>MSVIIYILKIRAMTRFFLEITSISFFAFFMTIYVSCKEPTEIHVEAVNWKTVEVTASAYNSLAYQSQGNPKITAWGDTLKPGMNVIAISRDLLKKGLVYNTPVKIDGLSGIFFVKDKMHHRWKNKIDIYMGKDVQKAKNWGRKKISIQYLVQKDSLVEHLE</sequence>
<dbReference type="CDD" id="cd22784">
    <property type="entry name" value="DPBB_MltA_YuiC-like"/>
    <property type="match status" value="1"/>
</dbReference>
<dbReference type="AlphaFoldDB" id="A0A495PSN2"/>
<protein>
    <submittedName>
        <fullName evidence="2">3D (Asp-Asp-Asp) domain-containing protein</fullName>
    </submittedName>
</protein>
<organism evidence="2 3">
    <name type="scientific">Gillisia mitskevichiae</name>
    <dbReference type="NCBI Taxonomy" id="270921"/>
    <lineage>
        <taxon>Bacteria</taxon>
        <taxon>Pseudomonadati</taxon>
        <taxon>Bacteroidota</taxon>
        <taxon>Flavobacteriia</taxon>
        <taxon>Flavobacteriales</taxon>
        <taxon>Flavobacteriaceae</taxon>
        <taxon>Gillisia</taxon>
    </lineage>
</organism>
<name>A0A495PSN2_9FLAO</name>
<evidence type="ECO:0000313" key="2">
    <source>
        <dbReference type="EMBL" id="RKS53006.1"/>
    </source>
</evidence>
<accession>A0A495PSN2</accession>
<keyword evidence="1" id="KW-1133">Transmembrane helix</keyword>
<evidence type="ECO:0000313" key="3">
    <source>
        <dbReference type="Proteomes" id="UP000276282"/>
    </source>
</evidence>
<reference evidence="2 3" key="1">
    <citation type="submission" date="2018-10" db="EMBL/GenBank/DDBJ databases">
        <title>Genomic Encyclopedia of Archaeal and Bacterial Type Strains, Phase II (KMG-II): from individual species to whole genera.</title>
        <authorList>
            <person name="Goeker M."/>
        </authorList>
    </citation>
    <scope>NUCLEOTIDE SEQUENCE [LARGE SCALE GENOMIC DNA]</scope>
    <source>
        <strain evidence="2 3">DSM 19839</strain>
    </source>
</reference>
<keyword evidence="1" id="KW-0472">Membrane</keyword>
<feature type="transmembrane region" description="Helical" evidence="1">
    <location>
        <begin position="12"/>
        <end position="34"/>
    </location>
</feature>
<dbReference type="EMBL" id="RBLG01000002">
    <property type="protein sequence ID" value="RKS53006.1"/>
    <property type="molecule type" value="Genomic_DNA"/>
</dbReference>
<keyword evidence="3" id="KW-1185">Reference proteome</keyword>